<dbReference type="Proteomes" id="UP000606008">
    <property type="component" value="Unassembled WGS sequence"/>
</dbReference>
<dbReference type="SUPFAM" id="SSF89360">
    <property type="entry name" value="HesB-like domain"/>
    <property type="match status" value="1"/>
</dbReference>
<reference evidence="1" key="1">
    <citation type="submission" date="2024-05" db="EMBL/GenBank/DDBJ databases">
        <authorList>
            <person name="Jung D.-H."/>
        </authorList>
    </citation>
    <scope>NUCLEOTIDE SEQUENCE</scope>
    <source>
        <strain evidence="1">JA-25</strain>
    </source>
</reference>
<organism evidence="1 2">
    <name type="scientific">Fibrivirga algicola</name>
    <dbReference type="NCBI Taxonomy" id="2950420"/>
    <lineage>
        <taxon>Bacteria</taxon>
        <taxon>Pseudomonadati</taxon>
        <taxon>Bacteroidota</taxon>
        <taxon>Cytophagia</taxon>
        <taxon>Cytophagales</taxon>
        <taxon>Spirosomataceae</taxon>
        <taxon>Fibrivirga</taxon>
    </lineage>
</organism>
<dbReference type="RefSeq" id="WP_085414739.1">
    <property type="nucleotide sequence ID" value="NZ_WAEL01000001.1"/>
</dbReference>
<evidence type="ECO:0000313" key="1">
    <source>
        <dbReference type="EMBL" id="NID09148.1"/>
    </source>
</evidence>
<accession>A0ABX0QE75</accession>
<protein>
    <submittedName>
        <fullName evidence="1">Iron-sulfur cluster assembly accessory protein</fullName>
    </submittedName>
</protein>
<gene>
    <name evidence="1" type="ORF">F7231_03105</name>
</gene>
<keyword evidence="2" id="KW-1185">Reference proteome</keyword>
<dbReference type="Gene3D" id="2.60.300.12">
    <property type="entry name" value="HesB-like domain"/>
    <property type="match status" value="1"/>
</dbReference>
<dbReference type="InterPro" id="IPR035903">
    <property type="entry name" value="HesB-like_dom_sf"/>
</dbReference>
<comment type="caution">
    <text evidence="1">The sequence shown here is derived from an EMBL/GenBank/DDBJ whole genome shotgun (WGS) entry which is preliminary data.</text>
</comment>
<proteinExistence type="predicted"/>
<sequence length="100" mass="10825">MVIAPVQIRPEARAQIIDTLTTQKIPAEYGLRVGVKGGGCGSSWLLGFDIPGPTDEVYAVDGVRVIIDRRHLLYVLDATIGFEQTDEGAGFIVDRAVDIK</sequence>
<dbReference type="EMBL" id="WAEL01000001">
    <property type="protein sequence ID" value="NID09148.1"/>
    <property type="molecule type" value="Genomic_DNA"/>
</dbReference>
<evidence type="ECO:0000313" key="2">
    <source>
        <dbReference type="Proteomes" id="UP000606008"/>
    </source>
</evidence>
<name>A0ABX0QE75_9BACT</name>